<proteinExistence type="predicted"/>
<evidence type="ECO:0000256" key="1">
    <source>
        <dbReference type="SAM" id="MobiDB-lite"/>
    </source>
</evidence>
<name>A0A9D4YB86_PEA</name>
<dbReference type="Gramene" id="Psat02G0224800-T1">
    <property type="protein sequence ID" value="KAI5435747.1"/>
    <property type="gene ID" value="KIW84_022248"/>
</dbReference>
<organism evidence="4 5">
    <name type="scientific">Pisum sativum</name>
    <name type="common">Garden pea</name>
    <name type="synonym">Lathyrus oleraceus</name>
    <dbReference type="NCBI Taxonomy" id="3888"/>
    <lineage>
        <taxon>Eukaryota</taxon>
        <taxon>Viridiplantae</taxon>
        <taxon>Streptophyta</taxon>
        <taxon>Embryophyta</taxon>
        <taxon>Tracheophyta</taxon>
        <taxon>Spermatophyta</taxon>
        <taxon>Magnoliopsida</taxon>
        <taxon>eudicotyledons</taxon>
        <taxon>Gunneridae</taxon>
        <taxon>Pentapetalae</taxon>
        <taxon>rosids</taxon>
        <taxon>fabids</taxon>
        <taxon>Fabales</taxon>
        <taxon>Fabaceae</taxon>
        <taxon>Papilionoideae</taxon>
        <taxon>50 kb inversion clade</taxon>
        <taxon>NPAAA clade</taxon>
        <taxon>Hologalegina</taxon>
        <taxon>IRL clade</taxon>
        <taxon>Fabeae</taxon>
        <taxon>Lathyrus</taxon>
    </lineage>
</organism>
<keyword evidence="2" id="KW-1133">Transmembrane helix</keyword>
<evidence type="ECO:0000259" key="3">
    <source>
        <dbReference type="Pfam" id="PF24924"/>
    </source>
</evidence>
<feature type="region of interest" description="Disordered" evidence="1">
    <location>
        <begin position="158"/>
        <end position="197"/>
    </location>
</feature>
<dbReference type="PANTHER" id="PTHR48154:SF1">
    <property type="entry name" value="PROTEIN, PUTATIVE-RELATED"/>
    <property type="match status" value="1"/>
</dbReference>
<feature type="transmembrane region" description="Helical" evidence="2">
    <location>
        <begin position="41"/>
        <end position="61"/>
    </location>
</feature>
<feature type="compositionally biased region" description="Basic and acidic residues" evidence="1">
    <location>
        <begin position="184"/>
        <end position="197"/>
    </location>
</feature>
<sequence>MDYGRRNTKKYSFRCPDLKELRKLSSFVLDPLNFKQRHGKLLFVLSTEVVEGLLSVLVQFYDPLYRYFMFPDYQLVLMLEQYSYLLGMSVSNKVPFSGLEEILTSQVIVEALHLKKYEIYANMVKKGGILGLTSEFILGRAISEIVLSGMLSHYAKNRRENETTKPPPCVIYPKGGKGNARSKPGKDMVSRPERDGIGSRLCEGKVLAPLRIRRTRRDPLTKE</sequence>
<dbReference type="Proteomes" id="UP001058974">
    <property type="component" value="Chromosome 2"/>
</dbReference>
<reference evidence="4 5" key="1">
    <citation type="journal article" date="2022" name="Nat. Genet.">
        <title>Improved pea reference genome and pan-genome highlight genomic features and evolutionary characteristics.</title>
        <authorList>
            <person name="Yang T."/>
            <person name="Liu R."/>
            <person name="Luo Y."/>
            <person name="Hu S."/>
            <person name="Wang D."/>
            <person name="Wang C."/>
            <person name="Pandey M.K."/>
            <person name="Ge S."/>
            <person name="Xu Q."/>
            <person name="Li N."/>
            <person name="Li G."/>
            <person name="Huang Y."/>
            <person name="Saxena R.K."/>
            <person name="Ji Y."/>
            <person name="Li M."/>
            <person name="Yan X."/>
            <person name="He Y."/>
            <person name="Liu Y."/>
            <person name="Wang X."/>
            <person name="Xiang C."/>
            <person name="Varshney R.K."/>
            <person name="Ding H."/>
            <person name="Gao S."/>
            <person name="Zong X."/>
        </authorList>
    </citation>
    <scope>NUCLEOTIDE SEQUENCE [LARGE SCALE GENOMIC DNA]</scope>
    <source>
        <strain evidence="4 5">cv. Zhongwan 6</strain>
    </source>
</reference>
<evidence type="ECO:0000313" key="5">
    <source>
        <dbReference type="Proteomes" id="UP001058974"/>
    </source>
</evidence>
<dbReference type="PANTHER" id="PTHR48154">
    <property type="entry name" value="PROTEIN, PUTATIVE-RELATED"/>
    <property type="match status" value="1"/>
</dbReference>
<dbReference type="InterPro" id="IPR056647">
    <property type="entry name" value="DUF7745"/>
</dbReference>
<evidence type="ECO:0000256" key="2">
    <source>
        <dbReference type="SAM" id="Phobius"/>
    </source>
</evidence>
<dbReference type="Pfam" id="PF24924">
    <property type="entry name" value="DUF7745"/>
    <property type="match status" value="1"/>
</dbReference>
<keyword evidence="2" id="KW-0812">Transmembrane</keyword>
<protein>
    <recommendedName>
        <fullName evidence="3">DUF7745 domain-containing protein</fullName>
    </recommendedName>
</protein>
<feature type="domain" description="DUF7745" evidence="3">
    <location>
        <begin position="21"/>
        <end position="142"/>
    </location>
</feature>
<gene>
    <name evidence="4" type="ORF">KIW84_022248</name>
</gene>
<evidence type="ECO:0000313" key="4">
    <source>
        <dbReference type="EMBL" id="KAI5435747.1"/>
    </source>
</evidence>
<comment type="caution">
    <text evidence="4">The sequence shown here is derived from an EMBL/GenBank/DDBJ whole genome shotgun (WGS) entry which is preliminary data.</text>
</comment>
<keyword evidence="2" id="KW-0472">Membrane</keyword>
<accession>A0A9D4YB86</accession>
<keyword evidence="5" id="KW-1185">Reference proteome</keyword>
<dbReference type="AlphaFoldDB" id="A0A9D4YB86"/>
<dbReference type="EMBL" id="JAMSHJ010000002">
    <property type="protein sequence ID" value="KAI5435747.1"/>
    <property type="molecule type" value="Genomic_DNA"/>
</dbReference>